<dbReference type="GO" id="GO:0051607">
    <property type="term" value="P:defense response to virus"/>
    <property type="evidence" value="ECO:0007669"/>
    <property type="project" value="TreeGrafter"/>
</dbReference>
<keyword evidence="4 7" id="KW-1133">Transmembrane helix</keyword>
<evidence type="ECO:0000256" key="6">
    <source>
        <dbReference type="SAM" id="MobiDB-lite"/>
    </source>
</evidence>
<reference evidence="8" key="2">
    <citation type="submission" date="2025-09" db="UniProtKB">
        <authorList>
            <consortium name="Ensembl"/>
        </authorList>
    </citation>
    <scope>IDENTIFICATION</scope>
</reference>
<evidence type="ECO:0000256" key="5">
    <source>
        <dbReference type="ARBA" id="ARBA00023136"/>
    </source>
</evidence>
<dbReference type="Ensembl" id="ENSSOCT00000019627.1">
    <property type="protein sequence ID" value="ENSSOCP00000019145.1"/>
    <property type="gene ID" value="ENSSOCG00000014312.1"/>
</dbReference>
<feature type="region of interest" description="Disordered" evidence="6">
    <location>
        <begin position="1"/>
        <end position="24"/>
    </location>
</feature>
<feature type="transmembrane region" description="Helical" evidence="7">
    <location>
        <begin position="33"/>
        <end position="58"/>
    </location>
</feature>
<sequence length="128" mass="13650">MENYPPSTSINTQPYGRNGAGSPATPVPNPQDFVLWSFFNTVFFNAFCLGFIALIFSVKVRVEVPPSHRSPARAAPCTLFAFLMGALITPLPPSPGTHPPRETWGSCGTFLPHSHGTRGCPQAPPGAA</sequence>
<dbReference type="PANTHER" id="PTHR13999:SF4">
    <property type="entry name" value="INTERFERON-INDUCED TRANSMEMBRANE PROTEIN 3"/>
    <property type="match status" value="1"/>
</dbReference>
<proteinExistence type="inferred from homology"/>
<dbReference type="InterPro" id="IPR051517">
    <property type="entry name" value="IFITM_antiviral_protein"/>
</dbReference>
<keyword evidence="3 7" id="KW-0812">Transmembrane</keyword>
<protein>
    <submittedName>
        <fullName evidence="8">Uncharacterized protein</fullName>
    </submittedName>
</protein>
<comment type="similarity">
    <text evidence="2">Belongs to the CD225/Dispanin family.</text>
</comment>
<evidence type="ECO:0000256" key="7">
    <source>
        <dbReference type="SAM" id="Phobius"/>
    </source>
</evidence>
<accession>A0A8D0FSZ6</accession>
<keyword evidence="5 7" id="KW-0472">Membrane</keyword>
<evidence type="ECO:0000256" key="4">
    <source>
        <dbReference type="ARBA" id="ARBA00022989"/>
    </source>
</evidence>
<dbReference type="Proteomes" id="UP000694551">
    <property type="component" value="Unplaced"/>
</dbReference>
<evidence type="ECO:0000256" key="3">
    <source>
        <dbReference type="ARBA" id="ARBA00022692"/>
    </source>
</evidence>
<dbReference type="AlphaFoldDB" id="A0A8D0FSZ6"/>
<comment type="subcellular location">
    <subcellularLocation>
        <location evidence="1">Membrane</location>
    </subcellularLocation>
</comment>
<organism evidence="8 9">
    <name type="scientific">Strix occidentalis caurina</name>
    <name type="common">northern spotted owl</name>
    <dbReference type="NCBI Taxonomy" id="311401"/>
    <lineage>
        <taxon>Eukaryota</taxon>
        <taxon>Metazoa</taxon>
        <taxon>Chordata</taxon>
        <taxon>Craniata</taxon>
        <taxon>Vertebrata</taxon>
        <taxon>Euteleostomi</taxon>
        <taxon>Archelosauria</taxon>
        <taxon>Archosauria</taxon>
        <taxon>Dinosauria</taxon>
        <taxon>Saurischia</taxon>
        <taxon>Theropoda</taxon>
        <taxon>Coelurosauria</taxon>
        <taxon>Aves</taxon>
        <taxon>Neognathae</taxon>
        <taxon>Neoaves</taxon>
        <taxon>Telluraves</taxon>
        <taxon>Strigiformes</taxon>
        <taxon>Strigidae</taxon>
        <taxon>Strix</taxon>
    </lineage>
</organism>
<dbReference type="GO" id="GO:0060337">
    <property type="term" value="P:type I interferon-mediated signaling pathway"/>
    <property type="evidence" value="ECO:0007669"/>
    <property type="project" value="TreeGrafter"/>
</dbReference>
<dbReference type="GO" id="GO:0046597">
    <property type="term" value="P:host-mediated suppression of symbiont invasion"/>
    <property type="evidence" value="ECO:0007669"/>
    <property type="project" value="TreeGrafter"/>
</dbReference>
<dbReference type="GO" id="GO:0035455">
    <property type="term" value="P:response to interferon-alpha"/>
    <property type="evidence" value="ECO:0007669"/>
    <property type="project" value="TreeGrafter"/>
</dbReference>
<keyword evidence="9" id="KW-1185">Reference proteome</keyword>
<dbReference type="InterPro" id="IPR007593">
    <property type="entry name" value="CD225/Dispanin_fam"/>
</dbReference>
<evidence type="ECO:0000313" key="9">
    <source>
        <dbReference type="Proteomes" id="UP000694551"/>
    </source>
</evidence>
<dbReference type="GO" id="GO:0005886">
    <property type="term" value="C:plasma membrane"/>
    <property type="evidence" value="ECO:0007669"/>
    <property type="project" value="TreeGrafter"/>
</dbReference>
<dbReference type="GO" id="GO:0034341">
    <property type="term" value="P:response to type II interferon"/>
    <property type="evidence" value="ECO:0007669"/>
    <property type="project" value="TreeGrafter"/>
</dbReference>
<dbReference type="Pfam" id="PF04505">
    <property type="entry name" value="CD225"/>
    <property type="match status" value="1"/>
</dbReference>
<name>A0A8D0FSZ6_STROC</name>
<evidence type="ECO:0000256" key="2">
    <source>
        <dbReference type="ARBA" id="ARBA00006843"/>
    </source>
</evidence>
<feature type="compositionally biased region" description="Polar residues" evidence="6">
    <location>
        <begin position="1"/>
        <end position="15"/>
    </location>
</feature>
<dbReference type="GO" id="GO:0035456">
    <property type="term" value="P:response to interferon-beta"/>
    <property type="evidence" value="ECO:0007669"/>
    <property type="project" value="TreeGrafter"/>
</dbReference>
<evidence type="ECO:0000313" key="8">
    <source>
        <dbReference type="Ensembl" id="ENSSOCP00000019145.1"/>
    </source>
</evidence>
<dbReference type="PANTHER" id="PTHR13999">
    <property type="entry name" value="INTERFERON INDUCIBLE TRANSMEMBRANE PROTEIN"/>
    <property type="match status" value="1"/>
</dbReference>
<reference evidence="8" key="1">
    <citation type="submission" date="2025-08" db="UniProtKB">
        <authorList>
            <consortium name="Ensembl"/>
        </authorList>
    </citation>
    <scope>IDENTIFICATION</scope>
</reference>
<evidence type="ECO:0000256" key="1">
    <source>
        <dbReference type="ARBA" id="ARBA00004370"/>
    </source>
</evidence>
<dbReference type="GO" id="GO:0045071">
    <property type="term" value="P:negative regulation of viral genome replication"/>
    <property type="evidence" value="ECO:0007669"/>
    <property type="project" value="TreeGrafter"/>
</dbReference>